<reference evidence="3" key="2">
    <citation type="submission" date="2012-11" db="EMBL/GenBank/DDBJ databases">
        <authorList>
            <person name="Kuo A."/>
            <person name="Curtis B.A."/>
            <person name="Tanifuji G."/>
            <person name="Burki F."/>
            <person name="Gruber A."/>
            <person name="Irimia M."/>
            <person name="Maruyama S."/>
            <person name="Arias M.C."/>
            <person name="Ball S.G."/>
            <person name="Gile G.H."/>
            <person name="Hirakawa Y."/>
            <person name="Hopkins J.F."/>
            <person name="Rensing S.A."/>
            <person name="Schmutz J."/>
            <person name="Symeonidi A."/>
            <person name="Elias M."/>
            <person name="Eveleigh R.J."/>
            <person name="Herman E.K."/>
            <person name="Klute M.J."/>
            <person name="Nakayama T."/>
            <person name="Obornik M."/>
            <person name="Reyes-Prieto A."/>
            <person name="Armbrust E.V."/>
            <person name="Aves S.J."/>
            <person name="Beiko R.G."/>
            <person name="Coutinho P."/>
            <person name="Dacks J.B."/>
            <person name="Durnford D.G."/>
            <person name="Fast N.M."/>
            <person name="Green B.R."/>
            <person name="Grisdale C."/>
            <person name="Hempe F."/>
            <person name="Henrissat B."/>
            <person name="Hoppner M.P."/>
            <person name="Ishida K.-I."/>
            <person name="Kim E."/>
            <person name="Koreny L."/>
            <person name="Kroth P.G."/>
            <person name="Liu Y."/>
            <person name="Malik S.-B."/>
            <person name="Maier U.G."/>
            <person name="McRose D."/>
            <person name="Mock T."/>
            <person name="Neilson J.A."/>
            <person name="Onodera N.T."/>
            <person name="Poole A.M."/>
            <person name="Pritham E.J."/>
            <person name="Richards T.A."/>
            <person name="Rocap G."/>
            <person name="Roy S.W."/>
            <person name="Sarai C."/>
            <person name="Schaack S."/>
            <person name="Shirato S."/>
            <person name="Slamovits C.H."/>
            <person name="Spencer D.F."/>
            <person name="Suzuki S."/>
            <person name="Worden A.Z."/>
            <person name="Zauner S."/>
            <person name="Barry K."/>
            <person name="Bell C."/>
            <person name="Bharti A.K."/>
            <person name="Crow J.A."/>
            <person name="Grimwood J."/>
            <person name="Kramer R."/>
            <person name="Lindquist E."/>
            <person name="Lucas S."/>
            <person name="Salamov A."/>
            <person name="McFadden G.I."/>
            <person name="Lane C.E."/>
            <person name="Keeling P.J."/>
            <person name="Gray M.W."/>
            <person name="Grigoriev I.V."/>
            <person name="Archibald J.M."/>
        </authorList>
    </citation>
    <scope>NUCLEOTIDE SEQUENCE</scope>
    <source>
        <strain evidence="3">CCMP2712</strain>
    </source>
</reference>
<evidence type="ECO:0000313" key="3">
    <source>
        <dbReference type="Proteomes" id="UP000011087"/>
    </source>
</evidence>
<evidence type="ECO:0000313" key="2">
    <source>
        <dbReference type="EnsemblProtists" id="EKX36495"/>
    </source>
</evidence>
<dbReference type="RefSeq" id="XP_005823475.1">
    <property type="nucleotide sequence ID" value="XM_005823418.1"/>
</dbReference>
<organism evidence="1">
    <name type="scientific">Guillardia theta (strain CCMP2712)</name>
    <name type="common">Cryptophyte</name>
    <dbReference type="NCBI Taxonomy" id="905079"/>
    <lineage>
        <taxon>Eukaryota</taxon>
        <taxon>Cryptophyceae</taxon>
        <taxon>Pyrenomonadales</taxon>
        <taxon>Geminigeraceae</taxon>
        <taxon>Guillardia</taxon>
    </lineage>
</organism>
<evidence type="ECO:0000313" key="1">
    <source>
        <dbReference type="EMBL" id="EKX36495.1"/>
    </source>
</evidence>
<proteinExistence type="predicted"/>
<accession>L1IL20</accession>
<reference evidence="1 3" key="1">
    <citation type="journal article" date="2012" name="Nature">
        <title>Algal genomes reveal evolutionary mosaicism and the fate of nucleomorphs.</title>
        <authorList>
            <consortium name="DOE Joint Genome Institute"/>
            <person name="Curtis B.A."/>
            <person name="Tanifuji G."/>
            <person name="Burki F."/>
            <person name="Gruber A."/>
            <person name="Irimia M."/>
            <person name="Maruyama S."/>
            <person name="Arias M.C."/>
            <person name="Ball S.G."/>
            <person name="Gile G.H."/>
            <person name="Hirakawa Y."/>
            <person name="Hopkins J.F."/>
            <person name="Kuo A."/>
            <person name="Rensing S.A."/>
            <person name="Schmutz J."/>
            <person name="Symeonidi A."/>
            <person name="Elias M."/>
            <person name="Eveleigh R.J."/>
            <person name="Herman E.K."/>
            <person name="Klute M.J."/>
            <person name="Nakayama T."/>
            <person name="Obornik M."/>
            <person name="Reyes-Prieto A."/>
            <person name="Armbrust E.V."/>
            <person name="Aves S.J."/>
            <person name="Beiko R.G."/>
            <person name="Coutinho P."/>
            <person name="Dacks J.B."/>
            <person name="Durnford D.G."/>
            <person name="Fast N.M."/>
            <person name="Green B.R."/>
            <person name="Grisdale C.J."/>
            <person name="Hempel F."/>
            <person name="Henrissat B."/>
            <person name="Hoppner M.P."/>
            <person name="Ishida K."/>
            <person name="Kim E."/>
            <person name="Koreny L."/>
            <person name="Kroth P.G."/>
            <person name="Liu Y."/>
            <person name="Malik S.B."/>
            <person name="Maier U.G."/>
            <person name="McRose D."/>
            <person name="Mock T."/>
            <person name="Neilson J.A."/>
            <person name="Onodera N.T."/>
            <person name="Poole A.M."/>
            <person name="Pritham E.J."/>
            <person name="Richards T.A."/>
            <person name="Rocap G."/>
            <person name="Roy S.W."/>
            <person name="Sarai C."/>
            <person name="Schaack S."/>
            <person name="Shirato S."/>
            <person name="Slamovits C.H."/>
            <person name="Spencer D.F."/>
            <person name="Suzuki S."/>
            <person name="Worden A.Z."/>
            <person name="Zauner S."/>
            <person name="Barry K."/>
            <person name="Bell C."/>
            <person name="Bharti A.K."/>
            <person name="Crow J.A."/>
            <person name="Grimwood J."/>
            <person name="Kramer R."/>
            <person name="Lindquist E."/>
            <person name="Lucas S."/>
            <person name="Salamov A."/>
            <person name="McFadden G.I."/>
            <person name="Lane C.E."/>
            <person name="Keeling P.J."/>
            <person name="Gray M.W."/>
            <person name="Grigoriev I.V."/>
            <person name="Archibald J.M."/>
        </authorList>
    </citation>
    <scope>NUCLEOTIDE SEQUENCE</scope>
    <source>
        <strain evidence="1 3">CCMP2712</strain>
    </source>
</reference>
<dbReference type="Proteomes" id="UP000011087">
    <property type="component" value="Unassembled WGS sequence"/>
</dbReference>
<dbReference type="PaxDb" id="55529-EKX36495"/>
<keyword evidence="3" id="KW-1185">Reference proteome</keyword>
<dbReference type="HOGENOM" id="CLU_718535_0_0_1"/>
<reference evidence="2" key="3">
    <citation type="submission" date="2015-06" db="UniProtKB">
        <authorList>
            <consortium name="EnsemblProtists"/>
        </authorList>
    </citation>
    <scope>IDENTIFICATION</scope>
</reference>
<dbReference type="OrthoDB" id="2161165at2759"/>
<dbReference type="KEGG" id="gtt:GUITHDRAFT_145758"/>
<dbReference type="AlphaFoldDB" id="L1IL20"/>
<dbReference type="EnsemblProtists" id="EKX36495">
    <property type="protein sequence ID" value="EKX36495"/>
    <property type="gene ID" value="GUITHDRAFT_145758"/>
</dbReference>
<dbReference type="EMBL" id="JH993073">
    <property type="protein sequence ID" value="EKX36495.1"/>
    <property type="molecule type" value="Genomic_DNA"/>
</dbReference>
<dbReference type="GeneID" id="17293205"/>
<sequence length="385" mass="45389">MATREEHGYDTHKLFLAGFYGGRESHKLFLAGFSREWKGSHKLFLGAKKYTAMHVILNMFLLHHNAHSAFSLCKLKVVCKELNQCIEECNVWSRCRFTRREYGGKTCRSCNRKPLASNAFGLCGKCIEGRTISATECKRQWNLNDNDLSNLTVSWLYIRRYRKSCRFFYLPEVTEFVLIKHGGTTRLQEFLTKKEQRILRLRDTKRNKAEAVRQRTEDLVQRLSQEGLLMQHSTEACDMYINNKMDDIEAAVGMVRAAKEKEDRERSARQDRKEMLVQRLAERGLALRDDSAVCSDYISGKRNDIDEVVTTMMQMNYFFTRTKYKRIMNRLITEFKQEIRDTHGYMPYDEYHELMEEEIPRLSERAKRMAVKGRTDVPEYCSRFC</sequence>
<gene>
    <name evidence="1" type="ORF">GUITHDRAFT_145758</name>
</gene>
<protein>
    <submittedName>
        <fullName evidence="1 2">Uncharacterized protein</fullName>
    </submittedName>
</protein>
<name>L1IL20_GUITC</name>